<sequence length="174" mass="19821">MRMNSLFFGSPLPSEAEWEYACRAGTTTPFHFGETITGELANYVSSTVYQQEKAKKSPKKTTPVRSYPPNAFGLYDMHGNVWEWCLDPWHSDYQGAPPTDGSVWDEKNIDNRYQNSLNSINKLLTDDRKCVLRGGSWFSLPDGCRSAFRSSYNRRDYSNLYDGFRVVCGAGRTL</sequence>
<evidence type="ECO:0000313" key="2">
    <source>
        <dbReference type="EMBL" id="MBD2602530.1"/>
    </source>
</evidence>
<accession>A0ABR8GH96</accession>
<protein>
    <submittedName>
        <fullName evidence="2">Formylglycine-generating enzyme family protein</fullName>
    </submittedName>
</protein>
<dbReference type="InterPro" id="IPR051043">
    <property type="entry name" value="Sulfatase_Mod_Factor_Kinase"/>
</dbReference>
<proteinExistence type="predicted"/>
<evidence type="ECO:0000259" key="1">
    <source>
        <dbReference type="Pfam" id="PF03781"/>
    </source>
</evidence>
<dbReference type="InterPro" id="IPR005532">
    <property type="entry name" value="SUMF_dom"/>
</dbReference>
<dbReference type="PANTHER" id="PTHR23150">
    <property type="entry name" value="SULFATASE MODIFYING FACTOR 1, 2"/>
    <property type="match status" value="1"/>
</dbReference>
<dbReference type="InterPro" id="IPR042095">
    <property type="entry name" value="SUMF_sf"/>
</dbReference>
<dbReference type="Gene3D" id="3.90.1580.10">
    <property type="entry name" value="paralog of FGE (formylglycine-generating enzyme)"/>
    <property type="match status" value="1"/>
</dbReference>
<dbReference type="EMBL" id="JACJSV010000088">
    <property type="protein sequence ID" value="MBD2602530.1"/>
    <property type="molecule type" value="Genomic_DNA"/>
</dbReference>
<keyword evidence="3" id="KW-1185">Reference proteome</keyword>
<dbReference type="InterPro" id="IPR016187">
    <property type="entry name" value="CTDL_fold"/>
</dbReference>
<reference evidence="2 3" key="1">
    <citation type="journal article" date="2020" name="ISME J.">
        <title>Comparative genomics reveals insights into cyanobacterial evolution and habitat adaptation.</title>
        <authorList>
            <person name="Chen M.Y."/>
            <person name="Teng W.K."/>
            <person name="Zhao L."/>
            <person name="Hu C.X."/>
            <person name="Zhou Y.K."/>
            <person name="Han B.P."/>
            <person name="Song L.R."/>
            <person name="Shu W.S."/>
        </authorList>
    </citation>
    <scope>NUCLEOTIDE SEQUENCE [LARGE SCALE GENOMIC DNA]</scope>
    <source>
        <strain evidence="2 3">FACHB-1342</strain>
    </source>
</reference>
<gene>
    <name evidence="2" type="ORF">H6G40_20470</name>
</gene>
<dbReference type="Proteomes" id="UP000648873">
    <property type="component" value="Unassembled WGS sequence"/>
</dbReference>
<evidence type="ECO:0000313" key="3">
    <source>
        <dbReference type="Proteomes" id="UP000648873"/>
    </source>
</evidence>
<dbReference type="SUPFAM" id="SSF56436">
    <property type="entry name" value="C-type lectin-like"/>
    <property type="match status" value="1"/>
</dbReference>
<feature type="domain" description="Sulfatase-modifying factor enzyme-like" evidence="1">
    <location>
        <begin position="9"/>
        <end position="167"/>
    </location>
</feature>
<dbReference type="PANTHER" id="PTHR23150:SF19">
    <property type="entry name" value="FORMYLGLYCINE-GENERATING ENZYME"/>
    <property type="match status" value="1"/>
</dbReference>
<organism evidence="2 3">
    <name type="scientific">Microcystis viridis FACHB-1342</name>
    <dbReference type="NCBI Taxonomy" id="2692900"/>
    <lineage>
        <taxon>Bacteria</taxon>
        <taxon>Bacillati</taxon>
        <taxon>Cyanobacteriota</taxon>
        <taxon>Cyanophyceae</taxon>
        <taxon>Oscillatoriophycideae</taxon>
        <taxon>Chroococcales</taxon>
        <taxon>Microcystaceae</taxon>
        <taxon>Microcystis</taxon>
    </lineage>
</organism>
<comment type="caution">
    <text evidence="2">The sequence shown here is derived from an EMBL/GenBank/DDBJ whole genome shotgun (WGS) entry which is preliminary data.</text>
</comment>
<dbReference type="Pfam" id="PF03781">
    <property type="entry name" value="FGE-sulfatase"/>
    <property type="match status" value="1"/>
</dbReference>
<name>A0ABR8GH96_MICVR</name>